<feature type="region of interest" description="Disordered" evidence="1">
    <location>
        <begin position="327"/>
        <end position="377"/>
    </location>
</feature>
<protein>
    <submittedName>
        <fullName evidence="2">Uncharacterized protein</fullName>
    </submittedName>
</protein>
<dbReference type="PANTHER" id="PTHR47331">
    <property type="entry name" value="PHD-TYPE DOMAIN-CONTAINING PROTEIN"/>
    <property type="match status" value="1"/>
</dbReference>
<feature type="compositionally biased region" description="Basic and acidic residues" evidence="1">
    <location>
        <begin position="360"/>
        <end position="370"/>
    </location>
</feature>
<sequence>MRFGRPDSIALAEMENLRSLPKLHDSPGEVCAFASKIQNSVAVLRALGKTHYLYNPEIVYRITEKLTPALRYRWYDFAFEHSEDEPDLLLFSRYIESEAMKCARFAAPEPIYREEFKQHRQHSHRVFHLEEKKKPITVMTGSCPICKENHTIVNCRKIKKADSKGRWDLAKQHRLCYRCLRDWSKGHKCPGKPCRIRGCEKTHHPLLHHDPAPTKTETAIVTNLRIAEYSPKAKGASYSSQPKTSKYRRELPKKVEVQSEELPSNRITNTEHRQDSNSPHRSNSPQQHRKQKIENWRRHSSEPAGGTTTDISNGYLRHPFVNQYADRQYNKEKNSTTVGATVSDRDHQKIIHLNSKSRLKKTDIAEHGSTEQKQSSC</sequence>
<organism evidence="2 3">
    <name type="scientific">Loxostege sticticalis</name>
    <name type="common">Beet webworm moth</name>
    <dbReference type="NCBI Taxonomy" id="481309"/>
    <lineage>
        <taxon>Eukaryota</taxon>
        <taxon>Metazoa</taxon>
        <taxon>Ecdysozoa</taxon>
        <taxon>Arthropoda</taxon>
        <taxon>Hexapoda</taxon>
        <taxon>Insecta</taxon>
        <taxon>Pterygota</taxon>
        <taxon>Neoptera</taxon>
        <taxon>Endopterygota</taxon>
        <taxon>Lepidoptera</taxon>
        <taxon>Glossata</taxon>
        <taxon>Ditrysia</taxon>
        <taxon>Pyraloidea</taxon>
        <taxon>Crambidae</taxon>
        <taxon>Pyraustinae</taxon>
        <taxon>Loxostege</taxon>
    </lineage>
</organism>
<dbReference type="Proteomes" id="UP001549920">
    <property type="component" value="Unassembled WGS sequence"/>
</dbReference>
<accession>A0ABR3H7Q5</accession>
<gene>
    <name evidence="2" type="ORF">ABMA27_009372</name>
</gene>
<feature type="compositionally biased region" description="Basic and acidic residues" evidence="1">
    <location>
        <begin position="247"/>
        <end position="257"/>
    </location>
</feature>
<evidence type="ECO:0000256" key="1">
    <source>
        <dbReference type="SAM" id="MobiDB-lite"/>
    </source>
</evidence>
<feature type="compositionally biased region" description="Polar residues" evidence="1">
    <location>
        <begin position="276"/>
        <end position="286"/>
    </location>
</feature>
<feature type="compositionally biased region" description="Basic and acidic residues" evidence="1">
    <location>
        <begin position="292"/>
        <end position="301"/>
    </location>
</feature>
<feature type="region of interest" description="Disordered" evidence="1">
    <location>
        <begin position="231"/>
        <end position="314"/>
    </location>
</feature>
<keyword evidence="3" id="KW-1185">Reference proteome</keyword>
<dbReference type="EMBL" id="JBEUOH010000024">
    <property type="protein sequence ID" value="KAL0860830.1"/>
    <property type="molecule type" value="Genomic_DNA"/>
</dbReference>
<proteinExistence type="predicted"/>
<evidence type="ECO:0000313" key="3">
    <source>
        <dbReference type="Proteomes" id="UP001549920"/>
    </source>
</evidence>
<evidence type="ECO:0000313" key="2">
    <source>
        <dbReference type="EMBL" id="KAL0860830.1"/>
    </source>
</evidence>
<dbReference type="PANTHER" id="PTHR47331:SF5">
    <property type="entry name" value="RIBONUCLEASE H"/>
    <property type="match status" value="1"/>
</dbReference>
<reference evidence="2 3" key="1">
    <citation type="submission" date="2024-06" db="EMBL/GenBank/DDBJ databases">
        <title>A chromosome-level genome assembly of beet webworm, Loxostege sticticalis.</title>
        <authorList>
            <person name="Zhang Y."/>
        </authorList>
    </citation>
    <scope>NUCLEOTIDE SEQUENCE [LARGE SCALE GENOMIC DNA]</scope>
    <source>
        <strain evidence="2">AQ026</strain>
        <tissue evidence="2">Whole body</tissue>
    </source>
</reference>
<comment type="caution">
    <text evidence="2">The sequence shown here is derived from an EMBL/GenBank/DDBJ whole genome shotgun (WGS) entry which is preliminary data.</text>
</comment>
<name>A0ABR3H7Q5_LOXSC</name>